<evidence type="ECO:0000256" key="1">
    <source>
        <dbReference type="SAM" id="MobiDB-lite"/>
    </source>
</evidence>
<feature type="compositionally biased region" description="Basic and acidic residues" evidence="1">
    <location>
        <begin position="51"/>
        <end position="66"/>
    </location>
</feature>
<name>A0A6J4UWK9_9BACT</name>
<reference evidence="2" key="1">
    <citation type="submission" date="2020-02" db="EMBL/GenBank/DDBJ databases">
        <authorList>
            <person name="Meier V. D."/>
        </authorList>
    </citation>
    <scope>NUCLEOTIDE SEQUENCE</scope>
    <source>
        <strain evidence="2">AVDCRST_MAG59</strain>
    </source>
</reference>
<sequence>EGGPASGFRGVASTGTGAAGDHPGLLRPGDRRLDRCGHPVDHQPAAASAGDGREGRGWPVVRDRRRADRRRGRGAERRRPELRRDVGVLRRVRSTDEPVAGIAV</sequence>
<dbReference type="AlphaFoldDB" id="A0A6J4UWK9"/>
<feature type="non-terminal residue" evidence="2">
    <location>
        <position position="104"/>
    </location>
</feature>
<feature type="compositionally biased region" description="Basic and acidic residues" evidence="1">
    <location>
        <begin position="73"/>
        <end position="82"/>
    </location>
</feature>
<feature type="compositionally biased region" description="Basic and acidic residues" evidence="1">
    <location>
        <begin position="28"/>
        <end position="41"/>
    </location>
</feature>
<protein>
    <submittedName>
        <fullName evidence="2">Uncharacterized protein</fullName>
    </submittedName>
</protein>
<feature type="region of interest" description="Disordered" evidence="1">
    <location>
        <begin position="1"/>
        <end position="82"/>
    </location>
</feature>
<feature type="non-terminal residue" evidence="2">
    <location>
        <position position="1"/>
    </location>
</feature>
<gene>
    <name evidence="2" type="ORF">AVDCRST_MAG59-2663</name>
</gene>
<proteinExistence type="predicted"/>
<evidence type="ECO:0000313" key="2">
    <source>
        <dbReference type="EMBL" id="CAA9561941.1"/>
    </source>
</evidence>
<accession>A0A6J4UWK9</accession>
<organism evidence="2">
    <name type="scientific">uncultured Thermomicrobiales bacterium</name>
    <dbReference type="NCBI Taxonomy" id="1645740"/>
    <lineage>
        <taxon>Bacteria</taxon>
        <taxon>Pseudomonadati</taxon>
        <taxon>Thermomicrobiota</taxon>
        <taxon>Thermomicrobia</taxon>
        <taxon>Thermomicrobiales</taxon>
        <taxon>environmental samples</taxon>
    </lineage>
</organism>
<dbReference type="EMBL" id="CADCWF010000167">
    <property type="protein sequence ID" value="CAA9561941.1"/>
    <property type="molecule type" value="Genomic_DNA"/>
</dbReference>